<dbReference type="Proteomes" id="UP000313645">
    <property type="component" value="Unassembled WGS sequence"/>
</dbReference>
<evidence type="ECO:0000313" key="1">
    <source>
        <dbReference type="EMBL" id="TBW49509.1"/>
    </source>
</evidence>
<name>A0ABY1ZHS9_9GAMM</name>
<reference evidence="1 2" key="1">
    <citation type="submission" date="2019-02" db="EMBL/GenBank/DDBJ databases">
        <title>Marinobacter halodurans sp. nov., a marine bacterium isolated from sea tidal flat.</title>
        <authorList>
            <person name="Yoo Y."/>
            <person name="Lee D.W."/>
            <person name="Kim B.S."/>
            <person name="Kim J.-J."/>
        </authorList>
    </citation>
    <scope>NUCLEOTIDE SEQUENCE [LARGE SCALE GENOMIC DNA]</scope>
    <source>
        <strain evidence="1 2">YJ-S3-2</strain>
    </source>
</reference>
<evidence type="ECO:0000313" key="2">
    <source>
        <dbReference type="Proteomes" id="UP000313645"/>
    </source>
</evidence>
<accession>A0ABY1ZHS9</accession>
<organism evidence="1 2">
    <name type="scientific">Marinobacter halodurans</name>
    <dbReference type="NCBI Taxonomy" id="2528979"/>
    <lineage>
        <taxon>Bacteria</taxon>
        <taxon>Pseudomonadati</taxon>
        <taxon>Pseudomonadota</taxon>
        <taxon>Gammaproteobacteria</taxon>
        <taxon>Pseudomonadales</taxon>
        <taxon>Marinobacteraceae</taxon>
        <taxon>Marinobacter</taxon>
    </lineage>
</organism>
<keyword evidence="2" id="KW-1185">Reference proteome</keyword>
<dbReference type="EMBL" id="SJDL01000040">
    <property type="protein sequence ID" value="TBW49509.1"/>
    <property type="molecule type" value="Genomic_DNA"/>
</dbReference>
<dbReference type="RefSeq" id="WP_131483562.1">
    <property type="nucleotide sequence ID" value="NZ_SJDL01000040.1"/>
</dbReference>
<proteinExistence type="predicted"/>
<sequence>MLRGLTVVVLIVGLVALLVLGPRYLRSTDEAAKTSAETCNLDDGACQWRNEAGDWQVSLSLSGKTTPPTLTLSLSAPESVASSERLMAVLSGYSMEMGTFPVALTPTGEPGQFRGQSQAPVCSVDPEMTWQVALRQGGSDVAMPEVVVFHNVVSAK</sequence>
<gene>
    <name evidence="1" type="ORF">EZI54_19515</name>
</gene>
<comment type="caution">
    <text evidence="1">The sequence shown here is derived from an EMBL/GenBank/DDBJ whole genome shotgun (WGS) entry which is preliminary data.</text>
</comment>
<protein>
    <submittedName>
        <fullName evidence="1">Uncharacterized protein</fullName>
    </submittedName>
</protein>